<name>A0A653KVE8_AERVE</name>
<feature type="region of interest" description="Disordered" evidence="1">
    <location>
        <begin position="1"/>
        <end position="20"/>
    </location>
</feature>
<evidence type="ECO:0000313" key="2">
    <source>
        <dbReference type="EMBL" id="VXA82427.1"/>
    </source>
</evidence>
<dbReference type="Proteomes" id="UP000439123">
    <property type="component" value="Unassembled WGS sequence"/>
</dbReference>
<protein>
    <submittedName>
        <fullName evidence="2">Uncharacterized protein</fullName>
    </submittedName>
</protein>
<sequence>MHQDRHHQHHAEGFQSGEHSAFYRHLDKDAGDVERQQRNDHLGQQTVDDVTTLIGDPAQIGGLGGADADAEHEGSGQCRHHAKQRRDLQIDVGGELDSRGRGGLGGGGELRDQVARHGKGEQPRQNGGAVGEGHGFAQQLAGVFRQAGDAAHDKEQNDERNGEGDQLTYHCLGRKQHARHPLRGVETEQETGKDASNEFQDKFHKEIRSWLYCLFCY</sequence>
<organism evidence="2 3">
    <name type="scientific">Aeromonas veronii</name>
    <dbReference type="NCBI Taxonomy" id="654"/>
    <lineage>
        <taxon>Bacteria</taxon>
        <taxon>Pseudomonadati</taxon>
        <taxon>Pseudomonadota</taxon>
        <taxon>Gammaproteobacteria</taxon>
        <taxon>Aeromonadales</taxon>
        <taxon>Aeromonadaceae</taxon>
        <taxon>Aeromonas</taxon>
    </lineage>
</organism>
<evidence type="ECO:0000256" key="1">
    <source>
        <dbReference type="SAM" id="MobiDB-lite"/>
    </source>
</evidence>
<gene>
    <name evidence="2" type="ORF">AERO8C_130014</name>
</gene>
<feature type="region of interest" description="Disordered" evidence="1">
    <location>
        <begin position="58"/>
        <end position="133"/>
    </location>
</feature>
<reference evidence="2 3" key="1">
    <citation type="submission" date="2019-10" db="EMBL/GenBank/DDBJ databases">
        <authorList>
            <person name="Karimi E."/>
        </authorList>
    </citation>
    <scope>NUCLEOTIDE SEQUENCE [LARGE SCALE GENOMIC DNA]</scope>
    <source>
        <strain evidence="2">Aeromonas sp. 8C</strain>
    </source>
</reference>
<proteinExistence type="predicted"/>
<dbReference type="EMBL" id="CABWLC010000005">
    <property type="protein sequence ID" value="VXA82427.1"/>
    <property type="molecule type" value="Genomic_DNA"/>
</dbReference>
<dbReference type="AlphaFoldDB" id="A0A653KVE8"/>
<accession>A0A653KVE8</accession>
<evidence type="ECO:0000313" key="3">
    <source>
        <dbReference type="Proteomes" id="UP000439123"/>
    </source>
</evidence>
<feature type="compositionally biased region" description="Basic and acidic residues" evidence="1">
    <location>
        <begin position="109"/>
        <end position="122"/>
    </location>
</feature>